<keyword evidence="5 10" id="KW-1133">Transmembrane helix</keyword>
<evidence type="ECO:0000313" key="12">
    <source>
        <dbReference type="Proteomes" id="UP000785200"/>
    </source>
</evidence>
<feature type="compositionally biased region" description="Polar residues" evidence="9">
    <location>
        <begin position="332"/>
        <end position="367"/>
    </location>
</feature>
<evidence type="ECO:0000256" key="6">
    <source>
        <dbReference type="ARBA" id="ARBA00023136"/>
    </source>
</evidence>
<feature type="transmembrane region" description="Helical" evidence="10">
    <location>
        <begin position="78"/>
        <end position="105"/>
    </location>
</feature>
<protein>
    <submittedName>
        <fullName evidence="11">Aquaporin-2</fullName>
    </submittedName>
</protein>
<dbReference type="PANTHER" id="PTHR19139">
    <property type="entry name" value="AQUAPORIN TRANSPORTER"/>
    <property type="match status" value="1"/>
</dbReference>
<keyword evidence="6 10" id="KW-0472">Membrane</keyword>
<keyword evidence="12" id="KW-1185">Reference proteome</keyword>
<evidence type="ECO:0000256" key="8">
    <source>
        <dbReference type="RuleBase" id="RU000477"/>
    </source>
</evidence>
<evidence type="ECO:0000256" key="5">
    <source>
        <dbReference type="ARBA" id="ARBA00022989"/>
    </source>
</evidence>
<comment type="similarity">
    <text evidence="2 8">Belongs to the MIP/aquaporin (TC 1.A.8) family.</text>
</comment>
<evidence type="ECO:0000256" key="1">
    <source>
        <dbReference type="ARBA" id="ARBA00004141"/>
    </source>
</evidence>
<dbReference type="InterPro" id="IPR000425">
    <property type="entry name" value="MIP"/>
</dbReference>
<evidence type="ECO:0000256" key="3">
    <source>
        <dbReference type="ARBA" id="ARBA00022692"/>
    </source>
</evidence>
<feature type="transmembrane region" description="Helical" evidence="10">
    <location>
        <begin position="208"/>
        <end position="231"/>
    </location>
</feature>
<feature type="transmembrane region" description="Helical" evidence="10">
    <location>
        <begin position="165"/>
        <end position="188"/>
    </location>
</feature>
<accession>A0A9P7AU71</accession>
<evidence type="ECO:0000256" key="4">
    <source>
        <dbReference type="ARBA" id="ARBA00022737"/>
    </source>
</evidence>
<reference evidence="11" key="1">
    <citation type="submission" date="2019-07" db="EMBL/GenBank/DDBJ databases">
        <title>Hyphodiscus hymeniophilus genome sequencing and assembly.</title>
        <authorList>
            <person name="Kramer G."/>
            <person name="Nodwell J."/>
        </authorList>
    </citation>
    <scope>NUCLEOTIDE SEQUENCE</scope>
    <source>
        <strain evidence="11">ATCC 34498</strain>
    </source>
</reference>
<dbReference type="OrthoDB" id="3222at2759"/>
<dbReference type="GO" id="GO:0005886">
    <property type="term" value="C:plasma membrane"/>
    <property type="evidence" value="ECO:0007669"/>
    <property type="project" value="TreeGrafter"/>
</dbReference>
<name>A0A9P7AU71_9HELO</name>
<evidence type="ECO:0000256" key="9">
    <source>
        <dbReference type="SAM" id="MobiDB-lite"/>
    </source>
</evidence>
<dbReference type="InterPro" id="IPR023271">
    <property type="entry name" value="Aquaporin-like"/>
</dbReference>
<dbReference type="SUPFAM" id="SSF81338">
    <property type="entry name" value="Aquaporin-like"/>
    <property type="match status" value="1"/>
</dbReference>
<keyword evidence="8" id="KW-0813">Transport</keyword>
<dbReference type="Pfam" id="PF00230">
    <property type="entry name" value="MIP"/>
    <property type="match status" value="1"/>
</dbReference>
<evidence type="ECO:0000256" key="7">
    <source>
        <dbReference type="ARBA" id="ARBA00034651"/>
    </source>
</evidence>
<feature type="transmembrane region" description="Helical" evidence="10">
    <location>
        <begin position="283"/>
        <end position="303"/>
    </location>
</feature>
<sequence>MDKSPSSRFAHAPTLLIRTESTQLSKVDPLKAGFRRLFELLPPHARGHVVRGLPGTLWDRQLLSPYKSMLIPRFRLQVAGIGEFFGTTVFIFMAFATVQVSFISSNNNNQGNIDTSVSSVTPQELLYISMGVAFALAVTTWTFFRISGGLFNPVVSLGMGLIGALTWARVAILCVVQTVGTIAAAYMVSALFPGGLNVGTALHPHVSLAQGTIIEMLLTAQLVFSIFMLAAEKHDATFIAPVGIGLSLFIAEMIGVFWTGGSLNPVRSLAPAIVTRSFPTYHWIYWVGPTSGSILAVLIYKLIKALEYETAQDDDKDKQPILPTSTRRDLEGSSSGDAPTINVESETPATPPAQRSSATLQVPTYSKTPFVHDKESEKPGLPTCTGD</sequence>
<evidence type="ECO:0000256" key="2">
    <source>
        <dbReference type="ARBA" id="ARBA00006175"/>
    </source>
</evidence>
<keyword evidence="4" id="KW-0677">Repeat</keyword>
<comment type="subcellular location">
    <subcellularLocation>
        <location evidence="1">Membrane</location>
        <topology evidence="1">Multi-pass membrane protein</topology>
    </subcellularLocation>
</comment>
<dbReference type="PANTHER" id="PTHR19139:SF283">
    <property type="entry name" value="AQUAPORIN"/>
    <property type="match status" value="1"/>
</dbReference>
<feature type="transmembrane region" description="Helical" evidence="10">
    <location>
        <begin position="238"/>
        <end position="263"/>
    </location>
</feature>
<dbReference type="EMBL" id="VNKQ01000015">
    <property type="protein sequence ID" value="KAG0646542.1"/>
    <property type="molecule type" value="Genomic_DNA"/>
</dbReference>
<dbReference type="GO" id="GO:0015250">
    <property type="term" value="F:water channel activity"/>
    <property type="evidence" value="ECO:0007669"/>
    <property type="project" value="TreeGrafter"/>
</dbReference>
<dbReference type="PRINTS" id="PR00783">
    <property type="entry name" value="MINTRINSICP"/>
</dbReference>
<comment type="caution">
    <text evidence="11">The sequence shown here is derived from an EMBL/GenBank/DDBJ whole genome shotgun (WGS) entry which is preliminary data.</text>
</comment>
<dbReference type="AlphaFoldDB" id="A0A9P7AU71"/>
<evidence type="ECO:0000313" key="11">
    <source>
        <dbReference type="EMBL" id="KAG0646542.1"/>
    </source>
</evidence>
<gene>
    <name evidence="11" type="ORF">D0Z07_7651</name>
</gene>
<organism evidence="11 12">
    <name type="scientific">Hyphodiscus hymeniophilus</name>
    <dbReference type="NCBI Taxonomy" id="353542"/>
    <lineage>
        <taxon>Eukaryota</taxon>
        <taxon>Fungi</taxon>
        <taxon>Dikarya</taxon>
        <taxon>Ascomycota</taxon>
        <taxon>Pezizomycotina</taxon>
        <taxon>Leotiomycetes</taxon>
        <taxon>Helotiales</taxon>
        <taxon>Hyphodiscaceae</taxon>
        <taxon>Hyphodiscus</taxon>
    </lineage>
</organism>
<dbReference type="InterPro" id="IPR034294">
    <property type="entry name" value="Aquaporin_transptr"/>
</dbReference>
<proteinExistence type="inferred from homology"/>
<comment type="catalytic activity">
    <reaction evidence="7">
        <text>H2O(in) = H2O(out)</text>
        <dbReference type="Rhea" id="RHEA:29667"/>
        <dbReference type="ChEBI" id="CHEBI:15377"/>
    </reaction>
</comment>
<keyword evidence="3 8" id="KW-0812">Transmembrane</keyword>
<evidence type="ECO:0000256" key="10">
    <source>
        <dbReference type="SAM" id="Phobius"/>
    </source>
</evidence>
<dbReference type="Proteomes" id="UP000785200">
    <property type="component" value="Unassembled WGS sequence"/>
</dbReference>
<dbReference type="Gene3D" id="1.20.1080.10">
    <property type="entry name" value="Glycerol uptake facilitator protein"/>
    <property type="match status" value="1"/>
</dbReference>
<feature type="region of interest" description="Disordered" evidence="9">
    <location>
        <begin position="314"/>
        <end position="387"/>
    </location>
</feature>